<protein>
    <submittedName>
        <fullName evidence="1">Uncharacterized protein</fullName>
    </submittedName>
</protein>
<evidence type="ECO:0000313" key="2">
    <source>
        <dbReference type="Proteomes" id="UP000092154"/>
    </source>
</evidence>
<proteinExistence type="predicted"/>
<sequence>MNNPLPVRAIYGTEADLFLGPADAGAWHDDIITGKADMAEDAKSRNVKFL</sequence>
<accession>A0A1B7ME23</accession>
<dbReference type="EMBL" id="KV449849">
    <property type="protein sequence ID" value="OAX30852.1"/>
    <property type="molecule type" value="Genomic_DNA"/>
</dbReference>
<reference evidence="1 2" key="1">
    <citation type="submission" date="2016-06" db="EMBL/GenBank/DDBJ databases">
        <title>Comparative genomics of the ectomycorrhizal sister species Rhizopogon vinicolor and Rhizopogon vesiculosus (Basidiomycota: Boletales) reveals a divergence of the mating type B locus.</title>
        <authorList>
            <consortium name="DOE Joint Genome Institute"/>
            <person name="Mujic A.B."/>
            <person name="Kuo A."/>
            <person name="Tritt A."/>
            <person name="Lipzen A."/>
            <person name="Chen C."/>
            <person name="Johnson J."/>
            <person name="Sharma A."/>
            <person name="Barry K."/>
            <person name="Grigoriev I.V."/>
            <person name="Spatafora J.W."/>
        </authorList>
    </citation>
    <scope>NUCLEOTIDE SEQUENCE [LARGE SCALE GENOMIC DNA]</scope>
    <source>
        <strain evidence="1 2">AM-OR11-026</strain>
    </source>
</reference>
<dbReference type="InParanoid" id="A0A1B7ME23"/>
<dbReference type="Proteomes" id="UP000092154">
    <property type="component" value="Unassembled WGS sequence"/>
</dbReference>
<dbReference type="AlphaFoldDB" id="A0A1B7ME23"/>
<organism evidence="1 2">
    <name type="scientific">Rhizopogon vinicolor AM-OR11-026</name>
    <dbReference type="NCBI Taxonomy" id="1314800"/>
    <lineage>
        <taxon>Eukaryota</taxon>
        <taxon>Fungi</taxon>
        <taxon>Dikarya</taxon>
        <taxon>Basidiomycota</taxon>
        <taxon>Agaricomycotina</taxon>
        <taxon>Agaricomycetes</taxon>
        <taxon>Agaricomycetidae</taxon>
        <taxon>Boletales</taxon>
        <taxon>Suillineae</taxon>
        <taxon>Rhizopogonaceae</taxon>
        <taxon>Rhizopogon</taxon>
    </lineage>
</organism>
<evidence type="ECO:0000313" key="1">
    <source>
        <dbReference type="EMBL" id="OAX30852.1"/>
    </source>
</evidence>
<name>A0A1B7ME23_9AGAM</name>
<dbReference type="OrthoDB" id="10504376at2759"/>
<keyword evidence="2" id="KW-1185">Reference proteome</keyword>
<gene>
    <name evidence="1" type="ORF">K503DRAFT_806648</name>
</gene>